<dbReference type="AlphaFoldDB" id="A0A1R1YK85"/>
<keyword evidence="1" id="KW-0812">Transmembrane</keyword>
<organism evidence="2 3">
    <name type="scientific">Smittium culicis</name>
    <dbReference type="NCBI Taxonomy" id="133412"/>
    <lineage>
        <taxon>Eukaryota</taxon>
        <taxon>Fungi</taxon>
        <taxon>Fungi incertae sedis</taxon>
        <taxon>Zoopagomycota</taxon>
        <taxon>Kickxellomycotina</taxon>
        <taxon>Harpellomycetes</taxon>
        <taxon>Harpellales</taxon>
        <taxon>Legeriomycetaceae</taxon>
        <taxon>Smittium</taxon>
    </lineage>
</organism>
<evidence type="ECO:0000256" key="1">
    <source>
        <dbReference type="SAM" id="Phobius"/>
    </source>
</evidence>
<keyword evidence="1" id="KW-1133">Transmembrane helix</keyword>
<keyword evidence="1" id="KW-0472">Membrane</keyword>
<evidence type="ECO:0000313" key="3">
    <source>
        <dbReference type="Proteomes" id="UP000187429"/>
    </source>
</evidence>
<feature type="transmembrane region" description="Helical" evidence="1">
    <location>
        <begin position="31"/>
        <end position="52"/>
    </location>
</feature>
<dbReference type="Proteomes" id="UP000187429">
    <property type="component" value="Unassembled WGS sequence"/>
</dbReference>
<keyword evidence="3" id="KW-1185">Reference proteome</keyword>
<sequence length="88" mass="9927">MLDGLFWYNAISSANDSEKVTFSAAASTPPWFLYFISTLIHTSSIARIMMYIPISRRRDFGSISTAVPHANPFRKYPTPVSWPASVRI</sequence>
<dbReference type="EMBL" id="LSSM01001120">
    <property type="protein sequence ID" value="OMJ27205.1"/>
    <property type="molecule type" value="Genomic_DNA"/>
</dbReference>
<name>A0A1R1YK85_9FUNG</name>
<comment type="caution">
    <text evidence="2">The sequence shown here is derived from an EMBL/GenBank/DDBJ whole genome shotgun (WGS) entry which is preliminary data.</text>
</comment>
<proteinExistence type="predicted"/>
<reference evidence="3" key="1">
    <citation type="submission" date="2017-01" db="EMBL/GenBank/DDBJ databases">
        <authorList>
            <person name="Wang Y."/>
            <person name="White M."/>
            <person name="Kvist S."/>
            <person name="Moncalvo J.-M."/>
        </authorList>
    </citation>
    <scope>NUCLEOTIDE SEQUENCE [LARGE SCALE GENOMIC DNA]</scope>
    <source>
        <strain evidence="3">ID-206-W2</strain>
    </source>
</reference>
<gene>
    <name evidence="2" type="ORF">AYI69_g3368</name>
</gene>
<protein>
    <submittedName>
        <fullName evidence="2">Uncharacterized protein</fullName>
    </submittedName>
</protein>
<evidence type="ECO:0000313" key="2">
    <source>
        <dbReference type="EMBL" id="OMJ27205.1"/>
    </source>
</evidence>
<accession>A0A1R1YK85</accession>